<evidence type="ECO:0000256" key="6">
    <source>
        <dbReference type="ARBA" id="ARBA00022840"/>
    </source>
</evidence>
<feature type="binding site" evidence="9">
    <location>
        <begin position="108"/>
        <end position="111"/>
    </location>
    <ligand>
        <name>ATP</name>
        <dbReference type="ChEBI" id="CHEBI:30616"/>
    </ligand>
</feature>
<dbReference type="PANTHER" id="PTHR43210:SF2">
    <property type="entry name" value="ATP-DEPENDENT DETHIOBIOTIN SYNTHETASE BIOD 2"/>
    <property type="match status" value="1"/>
</dbReference>
<evidence type="ECO:0000256" key="9">
    <source>
        <dbReference type="HAMAP-Rule" id="MF_00336"/>
    </source>
</evidence>
<gene>
    <name evidence="10" type="primary">bioD1_1</name>
    <name evidence="9" type="synonym">bioD</name>
    <name evidence="10" type="ORF">C1752_02828</name>
</gene>
<dbReference type="GO" id="GO:0004141">
    <property type="term" value="F:dethiobiotin synthase activity"/>
    <property type="evidence" value="ECO:0007669"/>
    <property type="project" value="UniProtKB-UniRule"/>
</dbReference>
<feature type="binding site" evidence="9">
    <location>
        <position position="43"/>
    </location>
    <ligand>
        <name>substrate</name>
    </ligand>
</feature>
<protein>
    <recommendedName>
        <fullName evidence="9">ATP-dependent dethiobiotin synthetase BioD</fullName>
        <ecNumber evidence="9">6.3.3.3</ecNumber>
    </recommendedName>
    <alternativeName>
        <fullName evidence="9">DTB synthetase</fullName>
        <shortName evidence="9">DTBS</shortName>
    </alternativeName>
    <alternativeName>
        <fullName evidence="9">Dethiobiotin synthase</fullName>
    </alternativeName>
</protein>
<dbReference type="Gene3D" id="3.40.50.300">
    <property type="entry name" value="P-loop containing nucleotide triphosphate hydrolases"/>
    <property type="match status" value="1"/>
</dbReference>
<comment type="subcellular location">
    <subcellularLocation>
        <location evidence="9">Cytoplasm</location>
    </subcellularLocation>
</comment>
<evidence type="ECO:0000256" key="3">
    <source>
        <dbReference type="ARBA" id="ARBA00022723"/>
    </source>
</evidence>
<dbReference type="CDD" id="cd03109">
    <property type="entry name" value="DTBS"/>
    <property type="match status" value="1"/>
</dbReference>
<dbReference type="InterPro" id="IPR027417">
    <property type="entry name" value="P-loop_NTPase"/>
</dbReference>
<evidence type="ECO:0000256" key="1">
    <source>
        <dbReference type="ARBA" id="ARBA00022490"/>
    </source>
</evidence>
<keyword evidence="1 9" id="KW-0963">Cytoplasm</keyword>
<evidence type="ECO:0000256" key="8">
    <source>
        <dbReference type="ARBA" id="ARBA00047386"/>
    </source>
</evidence>
<dbReference type="GO" id="GO:0000287">
    <property type="term" value="F:magnesium ion binding"/>
    <property type="evidence" value="ECO:0007669"/>
    <property type="project" value="UniProtKB-UniRule"/>
</dbReference>
<keyword evidence="3 9" id="KW-0479">Metal-binding</keyword>
<feature type="binding site" evidence="9">
    <location>
        <position position="16"/>
    </location>
    <ligand>
        <name>Mg(2+)</name>
        <dbReference type="ChEBI" id="CHEBI:18420"/>
    </ligand>
</feature>
<feature type="binding site" evidence="9">
    <location>
        <begin position="168"/>
        <end position="169"/>
    </location>
    <ligand>
        <name>ATP</name>
        <dbReference type="ChEBI" id="CHEBI:30616"/>
    </ligand>
</feature>
<keyword evidence="2 9" id="KW-0436">Ligase</keyword>
<keyword evidence="5 9" id="KW-0093">Biotin biosynthesis</keyword>
<comment type="pathway">
    <text evidence="9">Cofactor biosynthesis; biotin biosynthesis; biotin from 7,8-diaminononanoate: step 1/2.</text>
</comment>
<keyword evidence="4 9" id="KW-0547">Nucleotide-binding</keyword>
<evidence type="ECO:0000256" key="4">
    <source>
        <dbReference type="ARBA" id="ARBA00022741"/>
    </source>
</evidence>
<evidence type="ECO:0000313" key="10">
    <source>
        <dbReference type="EMBL" id="PZD73045.1"/>
    </source>
</evidence>
<comment type="cofactor">
    <cofactor evidence="9">
        <name>Mg(2+)</name>
        <dbReference type="ChEBI" id="CHEBI:18420"/>
    </cofactor>
</comment>
<comment type="caution">
    <text evidence="9">Lacks conserved residue(s) required for the propagation of feature annotation.</text>
</comment>
<dbReference type="EMBL" id="PQWO01000007">
    <property type="protein sequence ID" value="PZD73045.1"/>
    <property type="molecule type" value="Genomic_DNA"/>
</dbReference>
<dbReference type="SUPFAM" id="SSF52540">
    <property type="entry name" value="P-loop containing nucleoside triphosphate hydrolases"/>
    <property type="match status" value="1"/>
</dbReference>
<reference evidence="10 11" key="1">
    <citation type="journal article" date="2018" name="Sci. Rep.">
        <title>A novel species of the marine cyanobacterium Acaryochloris with a unique pigment content and lifestyle.</title>
        <authorList>
            <person name="Partensky F."/>
            <person name="Six C."/>
            <person name="Ratin M."/>
            <person name="Garczarek L."/>
            <person name="Vaulot D."/>
            <person name="Probert I."/>
            <person name="Calteau A."/>
            <person name="Gourvil P."/>
            <person name="Marie D."/>
            <person name="Grebert T."/>
            <person name="Bouchier C."/>
            <person name="Le Panse S."/>
            <person name="Gachenot M."/>
            <person name="Rodriguez F."/>
            <person name="Garrido J.L."/>
        </authorList>
    </citation>
    <scope>NUCLEOTIDE SEQUENCE [LARGE SCALE GENOMIC DNA]</scope>
    <source>
        <strain evidence="10 11">RCC1774</strain>
    </source>
</reference>
<dbReference type="RefSeq" id="WP_110986525.1">
    <property type="nucleotide sequence ID" value="NZ_CAWNWM010000007.1"/>
</dbReference>
<dbReference type="HAMAP" id="MF_00336">
    <property type="entry name" value="BioD"/>
    <property type="match status" value="1"/>
</dbReference>
<dbReference type="PIRSF" id="PIRSF006755">
    <property type="entry name" value="DTB_synth"/>
    <property type="match status" value="1"/>
</dbReference>
<comment type="catalytic activity">
    <reaction evidence="8">
        <text>(7R,8S)-8-amino-7-(carboxyamino)nonanoate + ATP = (4R,5S)-dethiobiotin + ADP + phosphate + H(+)</text>
        <dbReference type="Rhea" id="RHEA:63684"/>
        <dbReference type="ChEBI" id="CHEBI:15378"/>
        <dbReference type="ChEBI" id="CHEBI:30616"/>
        <dbReference type="ChEBI" id="CHEBI:43474"/>
        <dbReference type="ChEBI" id="CHEBI:149470"/>
        <dbReference type="ChEBI" id="CHEBI:149473"/>
        <dbReference type="ChEBI" id="CHEBI:456216"/>
    </reaction>
</comment>
<dbReference type="GO" id="GO:0005524">
    <property type="term" value="F:ATP binding"/>
    <property type="evidence" value="ECO:0007669"/>
    <property type="project" value="UniProtKB-UniRule"/>
</dbReference>
<comment type="caution">
    <text evidence="10">The sequence shown here is derived from an EMBL/GenBank/DDBJ whole genome shotgun (WGS) entry which is preliminary data.</text>
</comment>
<comment type="subunit">
    <text evidence="9">Homodimer.</text>
</comment>
<dbReference type="GO" id="GO:0005829">
    <property type="term" value="C:cytosol"/>
    <property type="evidence" value="ECO:0007669"/>
    <property type="project" value="TreeGrafter"/>
</dbReference>
<feature type="binding site" evidence="9">
    <location>
        <begin position="200"/>
        <end position="202"/>
    </location>
    <ligand>
        <name>ATP</name>
        <dbReference type="ChEBI" id="CHEBI:30616"/>
    </ligand>
</feature>
<feature type="active site" evidence="9">
    <location>
        <position position="39"/>
    </location>
</feature>
<dbReference type="Pfam" id="PF13500">
    <property type="entry name" value="AAA_26"/>
    <property type="match status" value="1"/>
</dbReference>
<evidence type="ECO:0000256" key="2">
    <source>
        <dbReference type="ARBA" id="ARBA00022598"/>
    </source>
</evidence>
<dbReference type="AlphaFoldDB" id="A0A2W1JNM4"/>
<proteinExistence type="inferred from homology"/>
<feature type="binding site" evidence="9">
    <location>
        <position position="108"/>
    </location>
    <ligand>
        <name>Mg(2+)</name>
        <dbReference type="ChEBI" id="CHEBI:18420"/>
    </ligand>
</feature>
<keyword evidence="6 9" id="KW-0067">ATP-binding</keyword>
<evidence type="ECO:0000313" key="11">
    <source>
        <dbReference type="Proteomes" id="UP000248857"/>
    </source>
</evidence>
<keyword evidence="11" id="KW-1185">Reference proteome</keyword>
<evidence type="ECO:0000256" key="5">
    <source>
        <dbReference type="ARBA" id="ARBA00022756"/>
    </source>
</evidence>
<dbReference type="OrthoDB" id="9802097at2"/>
<organism evidence="10 11">
    <name type="scientific">Acaryochloris thomasi RCC1774</name>
    <dbReference type="NCBI Taxonomy" id="1764569"/>
    <lineage>
        <taxon>Bacteria</taxon>
        <taxon>Bacillati</taxon>
        <taxon>Cyanobacteriota</taxon>
        <taxon>Cyanophyceae</taxon>
        <taxon>Acaryochloridales</taxon>
        <taxon>Acaryochloridaceae</taxon>
        <taxon>Acaryochloris</taxon>
        <taxon>Acaryochloris thomasi</taxon>
    </lineage>
</organism>
<dbReference type="Proteomes" id="UP000248857">
    <property type="component" value="Unassembled WGS sequence"/>
</dbReference>
<dbReference type="NCBIfam" id="TIGR00347">
    <property type="entry name" value="bioD"/>
    <property type="match status" value="1"/>
</dbReference>
<dbReference type="InterPro" id="IPR004472">
    <property type="entry name" value="DTB_synth_BioD"/>
</dbReference>
<comment type="similarity">
    <text evidence="9">Belongs to the dethiobiotin synthetase family.</text>
</comment>
<dbReference type="PANTHER" id="PTHR43210">
    <property type="entry name" value="DETHIOBIOTIN SYNTHETASE"/>
    <property type="match status" value="1"/>
</dbReference>
<feature type="binding site" evidence="9">
    <location>
        <position position="47"/>
    </location>
    <ligand>
        <name>ATP</name>
        <dbReference type="ChEBI" id="CHEBI:30616"/>
    </ligand>
</feature>
<comment type="catalytic activity">
    <reaction evidence="9">
        <text>(7R,8S)-7,8-diammoniononanoate + CO2 + ATP = (4R,5S)-dethiobiotin + ADP + phosphate + 3 H(+)</text>
        <dbReference type="Rhea" id="RHEA:15805"/>
        <dbReference type="ChEBI" id="CHEBI:15378"/>
        <dbReference type="ChEBI" id="CHEBI:16526"/>
        <dbReference type="ChEBI" id="CHEBI:30616"/>
        <dbReference type="ChEBI" id="CHEBI:43474"/>
        <dbReference type="ChEBI" id="CHEBI:149469"/>
        <dbReference type="ChEBI" id="CHEBI:149473"/>
        <dbReference type="ChEBI" id="CHEBI:456216"/>
        <dbReference type="EC" id="6.3.3.3"/>
    </reaction>
</comment>
<keyword evidence="7 9" id="KW-0460">Magnesium</keyword>
<dbReference type="EC" id="6.3.3.3" evidence="9"/>
<comment type="function">
    <text evidence="9">Catalyzes a mechanistically unusual reaction, the ATP-dependent insertion of CO2 between the N7 and N8 nitrogen atoms of 7,8-diaminopelargonic acid (DAPA, also called 7,8-diammoniononanoate) to form a ureido ring.</text>
</comment>
<dbReference type="GO" id="GO:0009102">
    <property type="term" value="P:biotin biosynthetic process"/>
    <property type="evidence" value="ECO:0007669"/>
    <property type="project" value="UniProtKB-UniRule"/>
</dbReference>
<feature type="binding site" evidence="9">
    <location>
        <position position="47"/>
    </location>
    <ligand>
        <name>Mg(2+)</name>
        <dbReference type="ChEBI" id="CHEBI:18420"/>
    </ligand>
</feature>
<sequence length="236" mass="25571">MSTLLISGSDTDAGKTVVTSALLAYQQKYLAHQRWAICKPLQSGMGDGEHYQRSFELTQPLETVNPLRFQEPLAPPIAALQEGKTIDLGLAWQTLQMLQQSHEQVLLEGVGGLGSPLTRELTVADLARDWRLPTVLVIPVRLGAIGQAVANVALARQAGVTLRGIVLNCVEPRTAEQIANWAPIDLLQALTQVPILGMLPYLEDWSNLDRLAVAAKQLNLELLLSKTSMPTAIAGV</sequence>
<accession>A0A2W1JNM4</accession>
<name>A0A2W1JNM4_9CYAN</name>
<dbReference type="UniPathway" id="UPA00078">
    <property type="reaction ID" value="UER00161"/>
</dbReference>
<evidence type="ECO:0000256" key="7">
    <source>
        <dbReference type="ARBA" id="ARBA00022842"/>
    </source>
</evidence>
<feature type="binding site" evidence="9">
    <location>
        <begin position="12"/>
        <end position="17"/>
    </location>
    <ligand>
        <name>ATP</name>
        <dbReference type="ChEBI" id="CHEBI:30616"/>
    </ligand>
</feature>